<proteinExistence type="predicted"/>
<evidence type="ECO:0000313" key="2">
    <source>
        <dbReference type="Proteomes" id="UP001187192"/>
    </source>
</evidence>
<evidence type="ECO:0000313" key="1">
    <source>
        <dbReference type="EMBL" id="GMN20056.1"/>
    </source>
</evidence>
<dbReference type="AlphaFoldDB" id="A0AA87Z1D0"/>
<dbReference type="Gene3D" id="3.40.50.720">
    <property type="entry name" value="NAD(P)-binding Rossmann-like Domain"/>
    <property type="match status" value="1"/>
</dbReference>
<accession>A0AA87Z1D0</accession>
<gene>
    <name evidence="1" type="ORF">TIFTF001_045274</name>
</gene>
<comment type="caution">
    <text evidence="1">The sequence shown here is derived from an EMBL/GenBank/DDBJ whole genome shotgun (WGS) entry which is preliminary data.</text>
</comment>
<protein>
    <submittedName>
        <fullName evidence="1">Uncharacterized protein</fullName>
    </submittedName>
</protein>
<dbReference type="Proteomes" id="UP001187192">
    <property type="component" value="Unassembled WGS sequence"/>
</dbReference>
<reference evidence="1" key="1">
    <citation type="submission" date="2023-07" db="EMBL/GenBank/DDBJ databases">
        <title>draft genome sequence of fig (Ficus carica).</title>
        <authorList>
            <person name="Takahashi T."/>
            <person name="Nishimura K."/>
        </authorList>
    </citation>
    <scope>NUCLEOTIDE SEQUENCE</scope>
</reference>
<dbReference type="Gene3D" id="3.90.25.10">
    <property type="entry name" value="UDP-galactose 4-epimerase, domain 1"/>
    <property type="match status" value="1"/>
</dbReference>
<keyword evidence="2" id="KW-1185">Reference proteome</keyword>
<dbReference type="EMBL" id="BTGU01003842">
    <property type="protein sequence ID" value="GMN20056.1"/>
    <property type="molecule type" value="Genomic_DNA"/>
</dbReference>
<sequence>MAILHNIFIKGDQMSFELTEDDLEASKLYPDHVYTSVDKLLDICLFAPPKPKLAAFA</sequence>
<name>A0AA87Z1D0_FICCA</name>
<organism evidence="1 2">
    <name type="scientific">Ficus carica</name>
    <name type="common">Common fig</name>
    <dbReference type="NCBI Taxonomy" id="3494"/>
    <lineage>
        <taxon>Eukaryota</taxon>
        <taxon>Viridiplantae</taxon>
        <taxon>Streptophyta</taxon>
        <taxon>Embryophyta</taxon>
        <taxon>Tracheophyta</taxon>
        <taxon>Spermatophyta</taxon>
        <taxon>Magnoliopsida</taxon>
        <taxon>eudicotyledons</taxon>
        <taxon>Gunneridae</taxon>
        <taxon>Pentapetalae</taxon>
        <taxon>rosids</taxon>
        <taxon>fabids</taxon>
        <taxon>Rosales</taxon>
        <taxon>Moraceae</taxon>
        <taxon>Ficeae</taxon>
        <taxon>Ficus</taxon>
    </lineage>
</organism>